<protein>
    <recommendedName>
        <fullName evidence="5">Heat induced stress protein YflT</fullName>
    </recommendedName>
</protein>
<evidence type="ECO:0000313" key="1">
    <source>
        <dbReference type="EMBL" id="KEY19931.1"/>
    </source>
</evidence>
<evidence type="ECO:0000313" key="2">
    <source>
        <dbReference type="EMBL" id="VEH96054.1"/>
    </source>
</evidence>
<dbReference type="Proteomes" id="UP000270036">
    <property type="component" value="Chromosome"/>
</dbReference>
<dbReference type="AlphaFoldDB" id="A0A3S4UV71"/>
<evidence type="ECO:0000313" key="3">
    <source>
        <dbReference type="Proteomes" id="UP000028349"/>
    </source>
</evidence>
<name>A0A3S4UV71_9FLAO</name>
<reference evidence="1 3" key="1">
    <citation type="submission" date="2014-07" db="EMBL/GenBank/DDBJ databases">
        <authorList>
            <person name="Pisani N.G."/>
            <person name="Newman J.D."/>
        </authorList>
    </citation>
    <scope>NUCLEOTIDE SEQUENCE [LARGE SCALE GENOMIC DNA]</scope>
    <source>
        <strain evidence="1 3">LMG 24720</strain>
    </source>
</reference>
<keyword evidence="3" id="KW-1185">Reference proteome</keyword>
<reference evidence="2 4" key="2">
    <citation type="submission" date="2018-12" db="EMBL/GenBank/DDBJ databases">
        <authorList>
            <consortium name="Pathogen Informatics"/>
        </authorList>
    </citation>
    <scope>NUCLEOTIDE SEQUENCE [LARGE SCALE GENOMIC DNA]</scope>
    <source>
        <strain evidence="2 4">NCTC13489</strain>
    </source>
</reference>
<dbReference type="EMBL" id="JPEP01000001">
    <property type="protein sequence ID" value="KEY19931.1"/>
    <property type="molecule type" value="Genomic_DNA"/>
</dbReference>
<evidence type="ECO:0000313" key="4">
    <source>
        <dbReference type="Proteomes" id="UP000270036"/>
    </source>
</evidence>
<dbReference type="RefSeq" id="WP_034716450.1">
    <property type="nucleotide sequence ID" value="NZ_FOIX01000002.1"/>
</dbReference>
<dbReference type="EMBL" id="LR134441">
    <property type="protein sequence ID" value="VEH96054.1"/>
    <property type="molecule type" value="Genomic_DNA"/>
</dbReference>
<proteinExistence type="predicted"/>
<gene>
    <name evidence="1" type="ORF">HY04_01535</name>
    <name evidence="2" type="ORF">NCTC13489_00318</name>
</gene>
<dbReference type="KEGG" id="cant:NCTC13489_00318"/>
<dbReference type="STRING" id="266748.HY04_01535"/>
<dbReference type="Proteomes" id="UP000028349">
    <property type="component" value="Unassembled WGS sequence"/>
</dbReference>
<sequence>MSYTIVGMFPNNEDLDTVVTQLNSAGFPAEDYHVSRYSTSVLGDQPSSNYNYKEDEKTTGFWNWLFGDNEDDRSKYSYAGSKSNIITVYTDDMDRAEKAREIMDDEGAINVNEFTKERYPDTAATGKSTELSEKERARIISKAKNNLYFTDGDRFYDTASDGMESDMDSEGSRNTF</sequence>
<evidence type="ECO:0008006" key="5">
    <source>
        <dbReference type="Google" id="ProtNLM"/>
    </source>
</evidence>
<organism evidence="2 4">
    <name type="scientific">Kaistella antarctica</name>
    <dbReference type="NCBI Taxonomy" id="266748"/>
    <lineage>
        <taxon>Bacteria</taxon>
        <taxon>Pseudomonadati</taxon>
        <taxon>Bacteroidota</taxon>
        <taxon>Flavobacteriia</taxon>
        <taxon>Flavobacteriales</taxon>
        <taxon>Weeksellaceae</taxon>
        <taxon>Chryseobacterium group</taxon>
        <taxon>Kaistella</taxon>
    </lineage>
</organism>
<dbReference type="OrthoDB" id="1274046at2"/>
<accession>A0A3S4UV71</accession>